<name>A0A0R2CMZ1_9LACO</name>
<dbReference type="SUPFAM" id="SSF52540">
    <property type="entry name" value="P-loop containing nucleoside triphosphate hydrolases"/>
    <property type="match status" value="1"/>
</dbReference>
<comment type="caution">
    <text evidence="5">The sequence shown here is derived from an EMBL/GenBank/DDBJ whole genome shotgun (WGS) entry which is preliminary data.</text>
</comment>
<gene>
    <name evidence="5" type="ORF">FC24_GL000699</name>
</gene>
<dbReference type="RefSeq" id="WP_057874815.1">
    <property type="nucleotide sequence ID" value="NZ_AYYI01000103.1"/>
</dbReference>
<keyword evidence="1" id="KW-0813">Transport</keyword>
<evidence type="ECO:0000256" key="2">
    <source>
        <dbReference type="ARBA" id="ARBA00022741"/>
    </source>
</evidence>
<dbReference type="PATRIC" id="fig|1423796.3.peg.717"/>
<evidence type="ECO:0000313" key="6">
    <source>
        <dbReference type="Proteomes" id="UP000051638"/>
    </source>
</evidence>
<dbReference type="Pfam" id="PF00005">
    <property type="entry name" value="ABC_tran"/>
    <property type="match status" value="1"/>
</dbReference>
<evidence type="ECO:0000313" key="5">
    <source>
        <dbReference type="EMBL" id="KRM93007.1"/>
    </source>
</evidence>
<evidence type="ECO:0000259" key="4">
    <source>
        <dbReference type="PROSITE" id="PS50893"/>
    </source>
</evidence>
<dbReference type="OrthoDB" id="9804819at2"/>
<dbReference type="InterPro" id="IPR051782">
    <property type="entry name" value="ABC_Transporter_VariousFunc"/>
</dbReference>
<protein>
    <submittedName>
        <fullName evidence="5">Drug ABC exporter, ATP-binding subunit</fullName>
    </submittedName>
</protein>
<dbReference type="GO" id="GO:0016887">
    <property type="term" value="F:ATP hydrolysis activity"/>
    <property type="evidence" value="ECO:0007669"/>
    <property type="project" value="InterPro"/>
</dbReference>
<dbReference type="PANTHER" id="PTHR42939">
    <property type="entry name" value="ABC TRANSPORTER ATP-BINDING PROTEIN ALBC-RELATED"/>
    <property type="match status" value="1"/>
</dbReference>
<dbReference type="InterPro" id="IPR003593">
    <property type="entry name" value="AAA+_ATPase"/>
</dbReference>
<dbReference type="AlphaFoldDB" id="A0A0R2CMZ1"/>
<evidence type="ECO:0000256" key="3">
    <source>
        <dbReference type="ARBA" id="ARBA00022840"/>
    </source>
</evidence>
<feature type="domain" description="ABC transporter" evidence="4">
    <location>
        <begin position="3"/>
        <end position="233"/>
    </location>
</feature>
<dbReference type="InterPro" id="IPR003439">
    <property type="entry name" value="ABC_transporter-like_ATP-bd"/>
</dbReference>
<keyword evidence="2" id="KW-0547">Nucleotide-binding</keyword>
<dbReference type="STRING" id="1423796.FC24_GL000699"/>
<dbReference type="GO" id="GO:0005524">
    <property type="term" value="F:ATP binding"/>
    <property type="evidence" value="ECO:0007669"/>
    <property type="project" value="UniProtKB-KW"/>
</dbReference>
<keyword evidence="6" id="KW-1185">Reference proteome</keyword>
<evidence type="ECO:0000256" key="1">
    <source>
        <dbReference type="ARBA" id="ARBA00022448"/>
    </source>
</evidence>
<keyword evidence="3 5" id="KW-0067">ATP-binding</keyword>
<dbReference type="Proteomes" id="UP000051638">
    <property type="component" value="Unassembled WGS sequence"/>
</dbReference>
<dbReference type="PROSITE" id="PS00211">
    <property type="entry name" value="ABC_TRANSPORTER_1"/>
    <property type="match status" value="1"/>
</dbReference>
<dbReference type="PROSITE" id="PS50893">
    <property type="entry name" value="ABC_TRANSPORTER_2"/>
    <property type="match status" value="1"/>
</dbReference>
<dbReference type="CDD" id="cd03230">
    <property type="entry name" value="ABC_DR_subfamily_A"/>
    <property type="match status" value="1"/>
</dbReference>
<dbReference type="EMBL" id="AYYI01000103">
    <property type="protein sequence ID" value="KRM93007.1"/>
    <property type="molecule type" value="Genomic_DNA"/>
</dbReference>
<organism evidence="5 6">
    <name type="scientific">Loigolactobacillus rennini DSM 20253</name>
    <dbReference type="NCBI Taxonomy" id="1423796"/>
    <lineage>
        <taxon>Bacteria</taxon>
        <taxon>Bacillati</taxon>
        <taxon>Bacillota</taxon>
        <taxon>Bacilli</taxon>
        <taxon>Lactobacillales</taxon>
        <taxon>Lactobacillaceae</taxon>
        <taxon>Loigolactobacillus</taxon>
    </lineage>
</organism>
<reference evidence="5 6" key="1">
    <citation type="journal article" date="2015" name="Genome Announc.">
        <title>Expanding the biotechnology potential of lactobacilli through comparative genomics of 213 strains and associated genera.</title>
        <authorList>
            <person name="Sun Z."/>
            <person name="Harris H.M."/>
            <person name="McCann A."/>
            <person name="Guo C."/>
            <person name="Argimon S."/>
            <person name="Zhang W."/>
            <person name="Yang X."/>
            <person name="Jeffery I.B."/>
            <person name="Cooney J.C."/>
            <person name="Kagawa T.F."/>
            <person name="Liu W."/>
            <person name="Song Y."/>
            <person name="Salvetti E."/>
            <person name="Wrobel A."/>
            <person name="Rasinkangas P."/>
            <person name="Parkhill J."/>
            <person name="Rea M.C."/>
            <person name="O'Sullivan O."/>
            <person name="Ritari J."/>
            <person name="Douillard F.P."/>
            <person name="Paul Ross R."/>
            <person name="Yang R."/>
            <person name="Briner A.E."/>
            <person name="Felis G.E."/>
            <person name="de Vos W.M."/>
            <person name="Barrangou R."/>
            <person name="Klaenhammer T.R."/>
            <person name="Caufield P.W."/>
            <person name="Cui Y."/>
            <person name="Zhang H."/>
            <person name="O'Toole P.W."/>
        </authorList>
    </citation>
    <scope>NUCLEOTIDE SEQUENCE [LARGE SCALE GENOMIC DNA]</scope>
    <source>
        <strain evidence="5 6">DSM 20253</strain>
    </source>
</reference>
<dbReference type="PANTHER" id="PTHR42939:SF5">
    <property type="entry name" value="ABC-TYPE TRANSPORTER ATP-BINDING PROTEIN ECSA"/>
    <property type="match status" value="1"/>
</dbReference>
<sequence>MSLEVDHLTGGYTQIPVLKDLTFTVPDQTVVGLIGLNGAGKSTTIKHIIGILTPQKGQIRLNQVTLEQAPETYRKALAFVPETPILYPTLTLREHIELTIMAYDLDTKQAWQKAGDLLARFRLAKRLDWFPANFSKGMQQKVMIVCAFIVPAQLYIIDEPFTGLDPLAIRDLLAVIKQQKARGASVLMSTHVLATAQQYADQFILLNAGKIQAQGTLTQLAQQFNVENGSLDQIYFKMIGEAQS</sequence>
<dbReference type="Gene3D" id="3.40.50.300">
    <property type="entry name" value="P-loop containing nucleotide triphosphate hydrolases"/>
    <property type="match status" value="1"/>
</dbReference>
<dbReference type="SMART" id="SM00382">
    <property type="entry name" value="AAA"/>
    <property type="match status" value="1"/>
</dbReference>
<accession>A0A0R2CMZ1</accession>
<dbReference type="InterPro" id="IPR027417">
    <property type="entry name" value="P-loop_NTPase"/>
</dbReference>
<dbReference type="InterPro" id="IPR017871">
    <property type="entry name" value="ABC_transporter-like_CS"/>
</dbReference>
<proteinExistence type="predicted"/>